<dbReference type="InterPro" id="IPR051654">
    <property type="entry name" value="Meroterpenoid_MTases"/>
</dbReference>
<reference evidence="5" key="1">
    <citation type="journal article" date="2020" name="New Phytol.">
        <title>Comparative genomics reveals dynamic genome evolution in host specialist ectomycorrhizal fungi.</title>
        <authorList>
            <person name="Lofgren L.A."/>
            <person name="Nguyen N.H."/>
            <person name="Vilgalys R."/>
            <person name="Ruytinx J."/>
            <person name="Liao H.L."/>
            <person name="Branco S."/>
            <person name="Kuo A."/>
            <person name="LaButti K."/>
            <person name="Lipzen A."/>
            <person name="Andreopoulos W."/>
            <person name="Pangilinan J."/>
            <person name="Riley R."/>
            <person name="Hundley H."/>
            <person name="Na H."/>
            <person name="Barry K."/>
            <person name="Grigoriev I.V."/>
            <person name="Stajich J.E."/>
            <person name="Kennedy P.G."/>
        </authorList>
    </citation>
    <scope>NUCLEOTIDE SEQUENCE</scope>
    <source>
        <strain evidence="5">FC203</strain>
    </source>
</reference>
<evidence type="ECO:0000256" key="2">
    <source>
        <dbReference type="ARBA" id="ARBA00022679"/>
    </source>
</evidence>
<dbReference type="PANTHER" id="PTHR35897:SF1">
    <property type="entry name" value="METHYLTRANSFERASE AUSD"/>
    <property type="match status" value="1"/>
</dbReference>
<gene>
    <name evidence="5" type="ORF">F5891DRAFT_1217855</name>
</gene>
<evidence type="ECO:0000256" key="4">
    <source>
        <dbReference type="ARBA" id="ARBA00038314"/>
    </source>
</evidence>
<keyword evidence="3" id="KW-0949">S-adenosyl-L-methionine</keyword>
<sequence>MTNREPPKIEVQRTFPSLDESLYNLRPQDAAFYKDLTGIEDDATLKQHILDVQAKAYKVAPYVCIYLFSFTRRRMSGLPAYHQVVRIGREHKNPIFLDVGCCFGNVIREVILDGFPAAQTIGTDLHQELWDLGHELFKSSPETFPAHFVGGDAFDPEILAVAPPASLQTTEVSTPDLNNLTSLNSLRGCVSAIHATAFFHLFKEDQQLHMARAFAGLLSAEPGSIILGAHTGAQQKGVVNQVYWGIEVDMFAHSVESWTSMWDGEVLEKGTVKVDAQFREVSEGVGGDERYPLLFWSVTRL</sequence>
<dbReference type="EMBL" id="JABBWK010000018">
    <property type="protein sequence ID" value="KAG1902211.1"/>
    <property type="molecule type" value="Genomic_DNA"/>
</dbReference>
<dbReference type="RefSeq" id="XP_041227786.1">
    <property type="nucleotide sequence ID" value="XM_041369347.1"/>
</dbReference>
<dbReference type="GO" id="GO:0016740">
    <property type="term" value="F:transferase activity"/>
    <property type="evidence" value="ECO:0007669"/>
    <property type="project" value="UniProtKB-KW"/>
</dbReference>
<dbReference type="InterPro" id="IPR029063">
    <property type="entry name" value="SAM-dependent_MTases_sf"/>
</dbReference>
<dbReference type="SUPFAM" id="SSF53335">
    <property type="entry name" value="S-adenosyl-L-methionine-dependent methyltransferases"/>
    <property type="match status" value="1"/>
</dbReference>
<comment type="pathway">
    <text evidence="1">Secondary metabolite biosynthesis.</text>
</comment>
<keyword evidence="2" id="KW-0808">Transferase</keyword>
<evidence type="ECO:0000256" key="3">
    <source>
        <dbReference type="ARBA" id="ARBA00022691"/>
    </source>
</evidence>
<dbReference type="PANTHER" id="PTHR35897">
    <property type="entry name" value="METHYLTRANSFERASE AUSD"/>
    <property type="match status" value="1"/>
</dbReference>
<evidence type="ECO:0000313" key="6">
    <source>
        <dbReference type="Proteomes" id="UP001195769"/>
    </source>
</evidence>
<comment type="similarity">
    <text evidence="4">Belongs to the class I-like SAM-binding methyltransferase superfamily.</text>
</comment>
<name>A0AAD4E9R8_9AGAM</name>
<evidence type="ECO:0000256" key="1">
    <source>
        <dbReference type="ARBA" id="ARBA00005179"/>
    </source>
</evidence>
<keyword evidence="6" id="KW-1185">Reference proteome</keyword>
<evidence type="ECO:0008006" key="7">
    <source>
        <dbReference type="Google" id="ProtNLM"/>
    </source>
</evidence>
<proteinExistence type="inferred from homology"/>
<comment type="caution">
    <text evidence="5">The sequence shown here is derived from an EMBL/GenBank/DDBJ whole genome shotgun (WGS) entry which is preliminary data.</text>
</comment>
<organism evidence="5 6">
    <name type="scientific">Suillus fuscotomentosus</name>
    <dbReference type="NCBI Taxonomy" id="1912939"/>
    <lineage>
        <taxon>Eukaryota</taxon>
        <taxon>Fungi</taxon>
        <taxon>Dikarya</taxon>
        <taxon>Basidiomycota</taxon>
        <taxon>Agaricomycotina</taxon>
        <taxon>Agaricomycetes</taxon>
        <taxon>Agaricomycetidae</taxon>
        <taxon>Boletales</taxon>
        <taxon>Suillineae</taxon>
        <taxon>Suillaceae</taxon>
        <taxon>Suillus</taxon>
    </lineage>
</organism>
<protein>
    <recommendedName>
        <fullName evidence="7">Methyltransferase domain-containing protein</fullName>
    </recommendedName>
</protein>
<evidence type="ECO:0000313" key="5">
    <source>
        <dbReference type="EMBL" id="KAG1902211.1"/>
    </source>
</evidence>
<dbReference type="AlphaFoldDB" id="A0AAD4E9R8"/>
<dbReference type="Gene3D" id="3.40.50.150">
    <property type="entry name" value="Vaccinia Virus protein VP39"/>
    <property type="match status" value="1"/>
</dbReference>
<dbReference type="GeneID" id="64663645"/>
<accession>A0AAD4E9R8</accession>
<dbReference type="Proteomes" id="UP001195769">
    <property type="component" value="Unassembled WGS sequence"/>
</dbReference>